<sequence>MSFAKSVLEATPNEGEWNKNKFSPSSRRVNAQKIHRIEGNTENVENLLVQDTTKIAVLHGSDTAVTLDFGFNTCGLVQIEFDNDNDNDKHIELSFSESKQFIDKTTSDRSMDFLMEDLTLKVLCKGTYQMPWVSQRGAFRYLTLWTHEESRSISIKSISTYMTCMPSLGEDLSRYSGYFHSSDQFANSLWYAGAYTIQLATIPVDSGRRHSVIMPRTGWFNDALAGLKDASEILTDGARRDRSVWSGDRSVSLLTEAVCFDGVGGQAATDWLLTHQKESGEFPYACKPIDMYGSDTYHLWSLVNVYDSFKLTGDDTTALHHWQSYKKGLEYSRNKVSELGLIKVTNVLDWGRDVLQNHAASCNMIYYHTLNGAVELATRFGDEKAASEYASQAKELKLRINEVLWDEQHGMFKDNELSSVLSQDANCFAVWFDVTSEERKESISENLAKRWTKFGAPAVESPGMISPFISSCELFCHSLAGHPERALELFRTMWGYIWNSPYAVQSSLIEGYFQDGSCKYPFTLYDPAYISHAHPWATGPTVLLTNHIVGLSFEHDHSQWNLFPAGIFSENAIEWAQTGFTSKTKGFISAGYKFERHLKSLELAVKSPKETKGKIGIPYDSDYAISTVTLNGEVLGTEKLEIQEKYYVVSVKESVTVIVSYC</sequence>
<dbReference type="HOGENOM" id="CLU_007933_3_0_1"/>
<dbReference type="GO" id="GO:0004553">
    <property type="term" value="F:hydrolase activity, hydrolyzing O-glycosyl compounds"/>
    <property type="evidence" value="ECO:0007669"/>
    <property type="project" value="UniProtKB-ARBA"/>
</dbReference>
<dbReference type="InParanoid" id="C4R6L6"/>
<dbReference type="eggNOG" id="ENOG502QWE4">
    <property type="taxonomic scope" value="Eukaryota"/>
</dbReference>
<reference evidence="2 3" key="1">
    <citation type="journal article" date="2009" name="Nat. Biotechnol.">
        <title>Genome sequence of the recombinant protein production host Pichia pastoris.</title>
        <authorList>
            <person name="De Schutter K."/>
            <person name="Lin Y.C."/>
            <person name="Tiels P."/>
            <person name="Van Hecke A."/>
            <person name="Glinka S."/>
            <person name="Weber-Lehmann J."/>
            <person name="Rouze P."/>
            <person name="Van de Peer Y."/>
            <person name="Callewaert N."/>
        </authorList>
    </citation>
    <scope>NUCLEOTIDE SEQUENCE [LARGE SCALE GENOMIC DNA]</scope>
    <source>
        <strain evidence="3">GS115 / ATCC 20864</strain>
    </source>
</reference>
<organism evidence="2 3">
    <name type="scientific">Komagataella phaffii (strain GS115 / ATCC 20864)</name>
    <name type="common">Yeast</name>
    <name type="synonym">Pichia pastoris</name>
    <dbReference type="NCBI Taxonomy" id="644223"/>
    <lineage>
        <taxon>Eukaryota</taxon>
        <taxon>Fungi</taxon>
        <taxon>Dikarya</taxon>
        <taxon>Ascomycota</taxon>
        <taxon>Saccharomycotina</taxon>
        <taxon>Pichiomycetes</taxon>
        <taxon>Pichiales</taxon>
        <taxon>Pichiaceae</taxon>
        <taxon>Komagataella</taxon>
    </lineage>
</organism>
<dbReference type="Gene3D" id="1.50.10.10">
    <property type="match status" value="1"/>
</dbReference>
<dbReference type="Pfam" id="PF17389">
    <property type="entry name" value="Bac_rhamnosid6H"/>
    <property type="match status" value="1"/>
</dbReference>
<dbReference type="PANTHER" id="PTHR34987">
    <property type="entry name" value="C, PUTATIVE (AFU_ORTHOLOGUE AFUA_3G02880)-RELATED"/>
    <property type="match status" value="1"/>
</dbReference>
<evidence type="ECO:0000313" key="2">
    <source>
        <dbReference type="EMBL" id="CAY71241.1"/>
    </source>
</evidence>
<dbReference type="GO" id="GO:0005975">
    <property type="term" value="P:carbohydrate metabolic process"/>
    <property type="evidence" value="ECO:0007669"/>
    <property type="project" value="InterPro"/>
</dbReference>
<evidence type="ECO:0000259" key="1">
    <source>
        <dbReference type="Pfam" id="PF17389"/>
    </source>
</evidence>
<dbReference type="RefSeq" id="XP_002493420.1">
    <property type="nucleotide sequence ID" value="XM_002493375.1"/>
</dbReference>
<dbReference type="Gene3D" id="2.60.120.260">
    <property type="entry name" value="Galactose-binding domain-like"/>
    <property type="match status" value="1"/>
</dbReference>
<dbReference type="AlphaFoldDB" id="C4R6L6"/>
<accession>C4R6L6</accession>
<dbReference type="OrthoDB" id="10036721at2759"/>
<gene>
    <name evidence="2" type="ordered locus">PAS_chr4_0012</name>
</gene>
<feature type="domain" description="Alpha-L-rhamnosidase six-hairpin glycosidase" evidence="1">
    <location>
        <begin position="232"/>
        <end position="451"/>
    </location>
</feature>
<dbReference type="OMA" id="GYFHCDD"/>
<dbReference type="PANTHER" id="PTHR34987:SF6">
    <property type="entry name" value="ALPHA-L-RHAMNOSIDASE SIX-HAIRPIN GLYCOSIDASE DOMAIN-CONTAINING PROTEIN"/>
    <property type="match status" value="1"/>
</dbReference>
<protein>
    <recommendedName>
        <fullName evidence="1">Alpha-L-rhamnosidase six-hairpin glycosidase domain-containing protein</fullName>
    </recommendedName>
</protein>
<dbReference type="SUPFAM" id="SSF48208">
    <property type="entry name" value="Six-hairpin glycosidases"/>
    <property type="match status" value="1"/>
</dbReference>
<dbReference type="EMBL" id="FN392322">
    <property type="protein sequence ID" value="CAY71241.1"/>
    <property type="molecule type" value="Genomic_DNA"/>
</dbReference>
<proteinExistence type="predicted"/>
<dbReference type="CAZy" id="GH78">
    <property type="family name" value="Glycoside Hydrolase Family 78"/>
</dbReference>
<name>C4R6L6_KOMPG</name>
<dbReference type="GeneID" id="8200538"/>
<keyword evidence="3" id="KW-1185">Reference proteome</keyword>
<dbReference type="KEGG" id="ppa:PAS_chr4_0012"/>
<dbReference type="SMR" id="C4R6L6"/>
<dbReference type="InterPro" id="IPR012341">
    <property type="entry name" value="6hp_glycosidase-like_sf"/>
</dbReference>
<dbReference type="InterPro" id="IPR035396">
    <property type="entry name" value="Bac_rhamnosid6H"/>
</dbReference>
<dbReference type="InterPro" id="IPR008928">
    <property type="entry name" value="6-hairpin_glycosidase_sf"/>
</dbReference>
<dbReference type="STRING" id="644223.C4R6L6"/>
<evidence type="ECO:0000313" key="3">
    <source>
        <dbReference type="Proteomes" id="UP000000314"/>
    </source>
</evidence>
<dbReference type="Proteomes" id="UP000000314">
    <property type="component" value="Chromosome 4"/>
</dbReference>